<reference evidence="1" key="1">
    <citation type="journal article" date="2015" name="Nature">
        <title>Complex archaea that bridge the gap between prokaryotes and eukaryotes.</title>
        <authorList>
            <person name="Spang A."/>
            <person name="Saw J.H."/>
            <person name="Jorgensen S.L."/>
            <person name="Zaremba-Niedzwiedzka K."/>
            <person name="Martijn J."/>
            <person name="Lind A.E."/>
            <person name="van Eijk R."/>
            <person name="Schleper C."/>
            <person name="Guy L."/>
            <person name="Ettema T.J."/>
        </authorList>
    </citation>
    <scope>NUCLEOTIDE SEQUENCE</scope>
</reference>
<sequence>MEFTKALEAIKRGEIVRSKGTRNMSYQEMKMEKNDIIFRWVSLDPQVMPSDWMLLLAGSEWQKQKEGE</sequence>
<proteinExistence type="predicted"/>
<protein>
    <submittedName>
        <fullName evidence="1">Uncharacterized protein</fullName>
    </submittedName>
</protein>
<accession>A0A0F9ARP7</accession>
<dbReference type="EMBL" id="LAZR01041382">
    <property type="protein sequence ID" value="KKL12125.1"/>
    <property type="molecule type" value="Genomic_DNA"/>
</dbReference>
<organism evidence="1">
    <name type="scientific">marine sediment metagenome</name>
    <dbReference type="NCBI Taxonomy" id="412755"/>
    <lineage>
        <taxon>unclassified sequences</taxon>
        <taxon>metagenomes</taxon>
        <taxon>ecological metagenomes</taxon>
    </lineage>
</organism>
<comment type="caution">
    <text evidence="1">The sequence shown here is derived from an EMBL/GenBank/DDBJ whole genome shotgun (WGS) entry which is preliminary data.</text>
</comment>
<name>A0A0F9ARP7_9ZZZZ</name>
<evidence type="ECO:0000313" key="1">
    <source>
        <dbReference type="EMBL" id="KKL12125.1"/>
    </source>
</evidence>
<dbReference type="AlphaFoldDB" id="A0A0F9ARP7"/>
<gene>
    <name evidence="1" type="ORF">LCGC14_2538860</name>
</gene>